<evidence type="ECO:0000313" key="2">
    <source>
        <dbReference type="Proteomes" id="UP000291562"/>
    </source>
</evidence>
<accession>A0A411HI12</accession>
<sequence length="81" mass="9289">MEYMRVRRIPAIFGYDATADQFRGRFLGLSEQIFFKASTLPSLRAEAAKALDKFLSECVAKRVTPYGQREEYASAFMKVLQ</sequence>
<reference evidence="1 2" key="1">
    <citation type="submission" date="2019-01" db="EMBL/GenBank/DDBJ databases">
        <title>Pseudolysobacter antarctica gen. nov., sp. nov., isolated from Fildes Peninsula, Antarctica.</title>
        <authorList>
            <person name="Wei Z."/>
            <person name="Peng F."/>
        </authorList>
    </citation>
    <scope>NUCLEOTIDE SEQUENCE [LARGE SCALE GENOMIC DNA]</scope>
    <source>
        <strain evidence="1 2">AQ6-296</strain>
    </source>
</reference>
<dbReference type="AlphaFoldDB" id="A0A411HI12"/>
<evidence type="ECO:0008006" key="3">
    <source>
        <dbReference type="Google" id="ProtNLM"/>
    </source>
</evidence>
<keyword evidence="2" id="KW-1185">Reference proteome</keyword>
<dbReference type="KEGG" id="xbc:ELE36_07140"/>
<organism evidence="1 2">
    <name type="scientific">Pseudolysobacter antarcticus</name>
    <dbReference type="NCBI Taxonomy" id="2511995"/>
    <lineage>
        <taxon>Bacteria</taxon>
        <taxon>Pseudomonadati</taxon>
        <taxon>Pseudomonadota</taxon>
        <taxon>Gammaproteobacteria</taxon>
        <taxon>Lysobacterales</taxon>
        <taxon>Rhodanobacteraceae</taxon>
        <taxon>Pseudolysobacter</taxon>
    </lineage>
</organism>
<evidence type="ECO:0000313" key="1">
    <source>
        <dbReference type="EMBL" id="QBB70156.1"/>
    </source>
</evidence>
<dbReference type="RefSeq" id="WP_129832415.1">
    <property type="nucleotide sequence ID" value="NZ_CP035704.1"/>
</dbReference>
<protein>
    <recommendedName>
        <fullName evidence="3">Type II toxin-antitoxin system HicB family antitoxin</fullName>
    </recommendedName>
</protein>
<gene>
    <name evidence="1" type="ORF">ELE36_07140</name>
</gene>
<dbReference type="EMBL" id="CP035704">
    <property type="protein sequence ID" value="QBB70156.1"/>
    <property type="molecule type" value="Genomic_DNA"/>
</dbReference>
<dbReference type="Proteomes" id="UP000291562">
    <property type="component" value="Chromosome"/>
</dbReference>
<name>A0A411HI12_9GAMM</name>
<dbReference type="OrthoDB" id="5297106at2"/>
<proteinExistence type="predicted"/>